<gene>
    <name evidence="1" type="ORF">EZS28_027442</name>
</gene>
<name>A0A5J4V3P5_9EUKA</name>
<dbReference type="Proteomes" id="UP000324800">
    <property type="component" value="Unassembled WGS sequence"/>
</dbReference>
<evidence type="ECO:0000313" key="1">
    <source>
        <dbReference type="EMBL" id="KAA6377032.1"/>
    </source>
</evidence>
<organism evidence="1 2">
    <name type="scientific">Streblomastix strix</name>
    <dbReference type="NCBI Taxonomy" id="222440"/>
    <lineage>
        <taxon>Eukaryota</taxon>
        <taxon>Metamonada</taxon>
        <taxon>Preaxostyla</taxon>
        <taxon>Oxymonadida</taxon>
        <taxon>Streblomastigidae</taxon>
        <taxon>Streblomastix</taxon>
    </lineage>
</organism>
<accession>A0A5J4V3P5</accession>
<protein>
    <submittedName>
        <fullName evidence="1">Uncharacterized protein</fullName>
    </submittedName>
</protein>
<dbReference type="EMBL" id="SNRW01010093">
    <property type="protein sequence ID" value="KAA6377032.1"/>
    <property type="molecule type" value="Genomic_DNA"/>
</dbReference>
<dbReference type="AlphaFoldDB" id="A0A5J4V3P5"/>
<evidence type="ECO:0000313" key="2">
    <source>
        <dbReference type="Proteomes" id="UP000324800"/>
    </source>
</evidence>
<comment type="caution">
    <text evidence="1">The sequence shown here is derived from an EMBL/GenBank/DDBJ whole genome shotgun (WGS) entry which is preliminary data.</text>
</comment>
<sequence length="221" mass="25160">MVAGPAMIYKINESVKQIPYPWTVQPMHNQGTKHGKSKKLFTTWKDSSIPHGPEVEKGRIFLVQILDRIGLSRGAQQLLIYGLRFEIWRPYFLIITTLAECFQVYGLNVDQILFIILGFLLYEIKNCFTEWNPSATTANTLQSCLSTILSLIFDIQQKTSTLSKPAYITDPDLIASLFWQPDGQPADKRRISLWLNSLSREIDIFGATAYSFKHVASKELA</sequence>
<proteinExistence type="predicted"/>
<reference evidence="1 2" key="1">
    <citation type="submission" date="2019-03" db="EMBL/GenBank/DDBJ databases">
        <title>Single cell metagenomics reveals metabolic interactions within the superorganism composed of flagellate Streblomastix strix and complex community of Bacteroidetes bacteria on its surface.</title>
        <authorList>
            <person name="Treitli S.C."/>
            <person name="Kolisko M."/>
            <person name="Husnik F."/>
            <person name="Keeling P."/>
            <person name="Hampl V."/>
        </authorList>
    </citation>
    <scope>NUCLEOTIDE SEQUENCE [LARGE SCALE GENOMIC DNA]</scope>
    <source>
        <strain evidence="1">ST1C</strain>
    </source>
</reference>